<keyword evidence="3" id="KW-1185">Reference proteome</keyword>
<evidence type="ECO:0000313" key="2">
    <source>
        <dbReference type="EMBL" id="GAA1938087.1"/>
    </source>
</evidence>
<dbReference type="EMBL" id="BAAAOF010000008">
    <property type="protein sequence ID" value="GAA1938087.1"/>
    <property type="molecule type" value="Genomic_DNA"/>
</dbReference>
<reference evidence="2 3" key="1">
    <citation type="journal article" date="2019" name="Int. J. Syst. Evol. Microbiol.">
        <title>The Global Catalogue of Microorganisms (GCM) 10K type strain sequencing project: providing services to taxonomists for standard genome sequencing and annotation.</title>
        <authorList>
            <consortium name="The Broad Institute Genomics Platform"/>
            <consortium name="The Broad Institute Genome Sequencing Center for Infectious Disease"/>
            <person name="Wu L."/>
            <person name="Ma J."/>
        </authorList>
    </citation>
    <scope>NUCLEOTIDE SEQUENCE [LARGE SCALE GENOMIC DNA]</scope>
    <source>
        <strain evidence="2 3">JCM 14900</strain>
    </source>
</reference>
<sequence>MPTVVGRRTILCMTQREVLIDRTIVQEVCNVLVVFLAPGFATAEAEYDAVGDRSFARLTLHTRSAESQEIAVPEHAENLLKELRDKMYEPGKGTWWSATIRIDRAGSYSARFNYEQPPPFPDGLPSAAEFAVDHRRYPRDPEHRPPWLGSMLPGAGAAEN</sequence>
<dbReference type="InterPro" id="IPR036170">
    <property type="entry name" value="YezG-like_sf"/>
</dbReference>
<evidence type="ECO:0000256" key="1">
    <source>
        <dbReference type="SAM" id="MobiDB-lite"/>
    </source>
</evidence>
<name>A0ABN2PXU9_9MICO</name>
<evidence type="ECO:0000313" key="3">
    <source>
        <dbReference type="Proteomes" id="UP001501343"/>
    </source>
</evidence>
<proteinExistence type="predicted"/>
<organism evidence="2 3">
    <name type="scientific">Microbacterium aoyamense</name>
    <dbReference type="NCBI Taxonomy" id="344166"/>
    <lineage>
        <taxon>Bacteria</taxon>
        <taxon>Bacillati</taxon>
        <taxon>Actinomycetota</taxon>
        <taxon>Actinomycetes</taxon>
        <taxon>Micrococcales</taxon>
        <taxon>Microbacteriaceae</taxon>
        <taxon>Microbacterium</taxon>
    </lineage>
</organism>
<feature type="compositionally biased region" description="Basic and acidic residues" evidence="1">
    <location>
        <begin position="136"/>
        <end position="145"/>
    </location>
</feature>
<accession>A0ABN2PXU9</accession>
<dbReference type="SUPFAM" id="SSF160424">
    <property type="entry name" value="BH3703-like"/>
    <property type="match status" value="1"/>
</dbReference>
<gene>
    <name evidence="2" type="ORF">GCM10009775_32720</name>
</gene>
<comment type="caution">
    <text evidence="2">The sequence shown here is derived from an EMBL/GenBank/DDBJ whole genome shotgun (WGS) entry which is preliminary data.</text>
</comment>
<dbReference type="Proteomes" id="UP001501343">
    <property type="component" value="Unassembled WGS sequence"/>
</dbReference>
<feature type="region of interest" description="Disordered" evidence="1">
    <location>
        <begin position="136"/>
        <end position="160"/>
    </location>
</feature>
<protein>
    <submittedName>
        <fullName evidence="2">Uncharacterized protein</fullName>
    </submittedName>
</protein>